<evidence type="ECO:0000256" key="4">
    <source>
        <dbReference type="ARBA" id="ARBA00022692"/>
    </source>
</evidence>
<feature type="transmembrane region" description="Helical" evidence="9">
    <location>
        <begin position="108"/>
        <end position="130"/>
    </location>
</feature>
<dbReference type="GO" id="GO:0015254">
    <property type="term" value="F:glycerol channel activity"/>
    <property type="evidence" value="ECO:0007669"/>
    <property type="project" value="TreeGrafter"/>
</dbReference>
<feature type="transmembrane region" description="Helical" evidence="9">
    <location>
        <begin position="67"/>
        <end position="88"/>
    </location>
</feature>
<evidence type="ECO:0000256" key="7">
    <source>
        <dbReference type="ARBA" id="ARBA00045280"/>
    </source>
</evidence>
<organism evidence="10">
    <name type="scientific">Alectorobius mimon</name>
    <dbReference type="NCBI Taxonomy" id="360319"/>
    <lineage>
        <taxon>Eukaryota</taxon>
        <taxon>Metazoa</taxon>
        <taxon>Ecdysozoa</taxon>
        <taxon>Arthropoda</taxon>
        <taxon>Chelicerata</taxon>
        <taxon>Arachnida</taxon>
        <taxon>Acari</taxon>
        <taxon>Parasitiformes</taxon>
        <taxon>Ixodida</taxon>
        <taxon>Ixodoidea</taxon>
        <taxon>Argasidae</taxon>
        <taxon>Ornithodorinae</taxon>
        <taxon>Alectorobius</taxon>
    </lineage>
</organism>
<evidence type="ECO:0000256" key="9">
    <source>
        <dbReference type="SAM" id="Phobius"/>
    </source>
</evidence>
<comment type="function">
    <text evidence="7">Aquaglyceroporin that may modulate the water content and osmolytes during anhydrobiosis.</text>
</comment>
<dbReference type="InterPro" id="IPR023271">
    <property type="entry name" value="Aquaporin-like"/>
</dbReference>
<feature type="non-terminal residue" evidence="10">
    <location>
        <position position="1"/>
    </location>
</feature>
<keyword evidence="3 8" id="KW-0813">Transport</keyword>
<feature type="transmembrane region" description="Helical" evidence="9">
    <location>
        <begin position="142"/>
        <end position="161"/>
    </location>
</feature>
<dbReference type="Pfam" id="PF00230">
    <property type="entry name" value="MIP"/>
    <property type="match status" value="1"/>
</dbReference>
<dbReference type="GO" id="GO:0016323">
    <property type="term" value="C:basolateral plasma membrane"/>
    <property type="evidence" value="ECO:0007669"/>
    <property type="project" value="TreeGrafter"/>
</dbReference>
<dbReference type="PRINTS" id="PR00783">
    <property type="entry name" value="MINTRINSICP"/>
</dbReference>
<feature type="transmembrane region" description="Helical" evidence="9">
    <location>
        <begin position="167"/>
        <end position="185"/>
    </location>
</feature>
<evidence type="ECO:0000256" key="3">
    <source>
        <dbReference type="ARBA" id="ARBA00022448"/>
    </source>
</evidence>
<keyword evidence="4 8" id="KW-0812">Transmembrane</keyword>
<comment type="similarity">
    <text evidence="2 8">Belongs to the MIP/aquaporin (TC 1.A.8) family.</text>
</comment>
<accession>A0A147B875</accession>
<reference evidence="10" key="1">
    <citation type="submission" date="2016-03" db="EMBL/GenBank/DDBJ databases">
        <title>Gut transcriptome analysis on engorged females of Ornithodoros mimon (Acari: Argasidae) and phylogenetic inferences of soft ticks.</title>
        <authorList>
            <person name="Landulfo G.A."/>
            <person name="Giovanni D."/>
            <person name="Carvalho E."/>
            <person name="Junqueira-de-Azevedo I."/>
            <person name="Patane J."/>
            <person name="Mendoca R."/>
            <person name="Barros-Battesti D."/>
        </authorList>
    </citation>
    <scope>NUCLEOTIDE SEQUENCE</scope>
    <source>
        <strain evidence="10">Females</strain>
        <tissue evidence="10">Gut</tissue>
    </source>
</reference>
<dbReference type="SUPFAM" id="SSF81338">
    <property type="entry name" value="Aquaporin-like"/>
    <property type="match status" value="1"/>
</dbReference>
<protein>
    <submittedName>
        <fullName evidence="10">Water specific aquaporin</fullName>
    </submittedName>
</protein>
<evidence type="ECO:0000256" key="5">
    <source>
        <dbReference type="ARBA" id="ARBA00022989"/>
    </source>
</evidence>
<dbReference type="PANTHER" id="PTHR43829:SF9">
    <property type="entry name" value="AQUAPORIN-9"/>
    <property type="match status" value="1"/>
</dbReference>
<dbReference type="PROSITE" id="PS00221">
    <property type="entry name" value="MIP"/>
    <property type="match status" value="1"/>
</dbReference>
<evidence type="ECO:0000256" key="6">
    <source>
        <dbReference type="ARBA" id="ARBA00023136"/>
    </source>
</evidence>
<feature type="transmembrane region" description="Helical" evidence="9">
    <location>
        <begin position="197"/>
        <end position="213"/>
    </location>
</feature>
<keyword evidence="5 9" id="KW-1133">Transmembrane helix</keyword>
<dbReference type="InterPro" id="IPR050363">
    <property type="entry name" value="MIP/Aquaporin"/>
</dbReference>
<sequence>AEPVSMNCGKVATALRAVSNYEIKNPLARECIAEFFGTFLLTLIGDCVLAVIILSGAGTVGLAAAPLGWGLAVFVGVLVTGTASGGHLNPAVSLGLVSVGKFSPVKALAYILSQFLGGFVAAALVYGVYYEAIAEFDAGTRTAYGVHATASIFSCFPAPGISPETCVLDQLVSTAVLLIAICAVTDRNNDLAKGQQMTYISLAVTATMYAFGFNCGNPLNPARDFAPRVLMAAAGWGKDVFMYNGRCWFWVPIVAPILGAIAGCWIYKMLIQNHFLWLAVQRHRSSSEETRCLVSEEAQS</sequence>
<dbReference type="Gene3D" id="1.20.1080.10">
    <property type="entry name" value="Glycerol uptake facilitator protein"/>
    <property type="match status" value="1"/>
</dbReference>
<dbReference type="InterPro" id="IPR022357">
    <property type="entry name" value="MIP_CS"/>
</dbReference>
<comment type="subcellular location">
    <subcellularLocation>
        <location evidence="1">Membrane</location>
        <topology evidence="1">Multi-pass membrane protein</topology>
    </subcellularLocation>
</comment>
<feature type="transmembrane region" description="Helical" evidence="9">
    <location>
        <begin position="248"/>
        <end position="267"/>
    </location>
</feature>
<proteinExistence type="inferred from homology"/>
<dbReference type="InterPro" id="IPR000425">
    <property type="entry name" value="MIP"/>
</dbReference>
<evidence type="ECO:0000256" key="1">
    <source>
        <dbReference type="ARBA" id="ARBA00004141"/>
    </source>
</evidence>
<dbReference type="AlphaFoldDB" id="A0A147B875"/>
<name>A0A147B875_9ACAR</name>
<keyword evidence="6 9" id="KW-0472">Membrane</keyword>
<dbReference type="EMBL" id="GEIB01001179">
    <property type="protein sequence ID" value="JAR86954.1"/>
    <property type="molecule type" value="Transcribed_RNA"/>
</dbReference>
<evidence type="ECO:0000313" key="10">
    <source>
        <dbReference type="EMBL" id="JAR86954.1"/>
    </source>
</evidence>
<feature type="transmembrane region" description="Helical" evidence="9">
    <location>
        <begin position="35"/>
        <end position="55"/>
    </location>
</feature>
<evidence type="ECO:0000256" key="2">
    <source>
        <dbReference type="ARBA" id="ARBA00006175"/>
    </source>
</evidence>
<dbReference type="PANTHER" id="PTHR43829">
    <property type="entry name" value="AQUAPORIN OR AQUAGLYCEROPORIN RELATED"/>
    <property type="match status" value="1"/>
</dbReference>
<evidence type="ECO:0000256" key="8">
    <source>
        <dbReference type="RuleBase" id="RU000477"/>
    </source>
</evidence>
<dbReference type="GO" id="GO:0015250">
    <property type="term" value="F:water channel activity"/>
    <property type="evidence" value="ECO:0007669"/>
    <property type="project" value="TreeGrafter"/>
</dbReference>